<gene>
    <name evidence="6" type="ORF">KFL01_22490</name>
</gene>
<evidence type="ECO:0000313" key="6">
    <source>
        <dbReference type="EMBL" id="GEO92943.1"/>
    </source>
</evidence>
<evidence type="ECO:0000256" key="3">
    <source>
        <dbReference type="ARBA" id="ARBA00022679"/>
    </source>
</evidence>
<dbReference type="InterPro" id="IPR028098">
    <property type="entry name" value="Glyco_trans_4-like_N"/>
</dbReference>
<dbReference type="InterPro" id="IPR050194">
    <property type="entry name" value="Glycosyltransferase_grp1"/>
</dbReference>
<protein>
    <recommendedName>
        <fullName evidence="1">D-inositol 3-phosphate glycosyltransferase</fullName>
    </recommendedName>
</protein>
<dbReference type="Gene3D" id="3.40.50.2000">
    <property type="entry name" value="Glycogen Phosphorylase B"/>
    <property type="match status" value="2"/>
</dbReference>
<keyword evidence="2" id="KW-0328">Glycosyltransferase</keyword>
<organism evidence="6 7">
    <name type="scientific">Kocuria flava</name>
    <dbReference type="NCBI Taxonomy" id="446860"/>
    <lineage>
        <taxon>Bacteria</taxon>
        <taxon>Bacillati</taxon>
        <taxon>Actinomycetota</taxon>
        <taxon>Actinomycetes</taxon>
        <taxon>Micrococcales</taxon>
        <taxon>Micrococcaceae</taxon>
        <taxon>Kocuria</taxon>
    </lineage>
</organism>
<proteinExistence type="predicted"/>
<keyword evidence="3 6" id="KW-0808">Transferase</keyword>
<accession>A0ABQ0X5N3</accession>
<reference evidence="6 7" key="1">
    <citation type="submission" date="2019-07" db="EMBL/GenBank/DDBJ databases">
        <title>Whole genome shotgun sequence of Kocuria flava NBRC 107626.</title>
        <authorList>
            <person name="Hosoyama A."/>
            <person name="Uohara A."/>
            <person name="Ohji S."/>
            <person name="Ichikawa N."/>
        </authorList>
    </citation>
    <scope>NUCLEOTIDE SEQUENCE [LARGE SCALE GENOMIC DNA]</scope>
    <source>
        <strain evidence="6 7">NBRC 107626</strain>
    </source>
</reference>
<dbReference type="GO" id="GO:0016740">
    <property type="term" value="F:transferase activity"/>
    <property type="evidence" value="ECO:0007669"/>
    <property type="project" value="UniProtKB-KW"/>
</dbReference>
<feature type="domain" description="Glycosyltransferase subfamily 4-like N-terminal" evidence="5">
    <location>
        <begin position="19"/>
        <end position="197"/>
    </location>
</feature>
<dbReference type="EMBL" id="BJZR01000072">
    <property type="protein sequence ID" value="GEO92943.1"/>
    <property type="molecule type" value="Genomic_DNA"/>
</dbReference>
<dbReference type="RefSeq" id="WP_083529479.1">
    <property type="nucleotide sequence ID" value="NZ_BJZR01000072.1"/>
</dbReference>
<feature type="compositionally biased region" description="Low complexity" evidence="4">
    <location>
        <begin position="404"/>
        <end position="417"/>
    </location>
</feature>
<evidence type="ECO:0000313" key="7">
    <source>
        <dbReference type="Proteomes" id="UP000321155"/>
    </source>
</evidence>
<sequence length="417" mass="43028">MRLAYLCADPGVPVFGTKGASVHVQEVLRAWRARGAEVRLYATRLGEDVPADLREVPVVHVPVPAPPATGDADRTARVAARERAQARAARLLAERAAADGADAVHERYSLFSTALAEVTARLGVPGVLEVNAPLIDEQRTHRDLVDGAAAHAALAAQVAAAERTACVSAPVARWVRQRTGAPAGRVVVAPNGVDPRRVGPCADAAAEGPDPAPPVVVFVGTLKPWHGVEHLVRARAAAARDWRLRIVGDGPQRAALERLAAALGVTVEFTGAVAPAAVPGLLHDCAVAAAPYPAARAAEEQYFSPLKLYEYAAAALPVVASAVGQIPSVVEDGTTGLLVPGSDPAALARAVDALVADPARRRGMGRAARREAVDRHSWDAVLGRVLAGTALEHPGGRAAPPPAAGRRAAGRTGAVPA</sequence>
<dbReference type="SUPFAM" id="SSF53756">
    <property type="entry name" value="UDP-Glycosyltransferase/glycogen phosphorylase"/>
    <property type="match status" value="1"/>
</dbReference>
<evidence type="ECO:0000256" key="1">
    <source>
        <dbReference type="ARBA" id="ARBA00021292"/>
    </source>
</evidence>
<evidence type="ECO:0000256" key="4">
    <source>
        <dbReference type="SAM" id="MobiDB-lite"/>
    </source>
</evidence>
<feature type="region of interest" description="Disordered" evidence="4">
    <location>
        <begin position="391"/>
        <end position="417"/>
    </location>
</feature>
<dbReference type="PANTHER" id="PTHR45947:SF3">
    <property type="entry name" value="SULFOQUINOVOSYL TRANSFERASE SQD2"/>
    <property type="match status" value="1"/>
</dbReference>
<evidence type="ECO:0000256" key="2">
    <source>
        <dbReference type="ARBA" id="ARBA00022676"/>
    </source>
</evidence>
<keyword evidence="7" id="KW-1185">Reference proteome</keyword>
<dbReference type="Pfam" id="PF13439">
    <property type="entry name" value="Glyco_transf_4"/>
    <property type="match status" value="1"/>
</dbReference>
<comment type="caution">
    <text evidence="6">The sequence shown here is derived from an EMBL/GenBank/DDBJ whole genome shotgun (WGS) entry which is preliminary data.</text>
</comment>
<dbReference type="PANTHER" id="PTHR45947">
    <property type="entry name" value="SULFOQUINOVOSYL TRANSFERASE SQD2"/>
    <property type="match status" value="1"/>
</dbReference>
<dbReference type="Pfam" id="PF13692">
    <property type="entry name" value="Glyco_trans_1_4"/>
    <property type="match status" value="1"/>
</dbReference>
<dbReference type="CDD" id="cd03801">
    <property type="entry name" value="GT4_PimA-like"/>
    <property type="match status" value="1"/>
</dbReference>
<name>A0ABQ0X5N3_9MICC</name>
<evidence type="ECO:0000259" key="5">
    <source>
        <dbReference type="Pfam" id="PF13439"/>
    </source>
</evidence>
<dbReference type="Proteomes" id="UP000321155">
    <property type="component" value="Unassembled WGS sequence"/>
</dbReference>